<sequence>MSRRFHPMRALILTLVTLTSPALAAPQGWSLLETIEIREEIDGDEWRAVKTFPDAVHDRAMGFRITGYVVPIEAEAYITTFLLVKDPANCPFCGTATDAPVIEVHLSKPLPDMPEFAEITVEGDLEFVDDPHTLQAVIMRDARKVQAD</sequence>
<accession>A0A1Y5TBF0</accession>
<dbReference type="AlphaFoldDB" id="A0A1Y5TBF0"/>
<dbReference type="EMBL" id="FWFV01000009">
    <property type="protein sequence ID" value="SLN59814.1"/>
    <property type="molecule type" value="Genomic_DNA"/>
</dbReference>
<dbReference type="STRING" id="315423.SAMN04488020_110136"/>
<evidence type="ECO:0000313" key="3">
    <source>
        <dbReference type="Proteomes" id="UP000193870"/>
    </source>
</evidence>
<name>A0A1Y5TBF0_9RHOB</name>
<proteinExistence type="predicted"/>
<evidence type="ECO:0000256" key="1">
    <source>
        <dbReference type="SAM" id="SignalP"/>
    </source>
</evidence>
<gene>
    <name evidence="2" type="ORF">PAM7066_02942</name>
</gene>
<keyword evidence="1" id="KW-0732">Signal</keyword>
<dbReference type="Proteomes" id="UP000193870">
    <property type="component" value="Unassembled WGS sequence"/>
</dbReference>
<protein>
    <recommendedName>
        <fullName evidence="4">DUF3299 domain-containing protein</fullName>
    </recommendedName>
</protein>
<feature type="signal peptide" evidence="1">
    <location>
        <begin position="1"/>
        <end position="24"/>
    </location>
</feature>
<reference evidence="2 3" key="1">
    <citation type="submission" date="2017-03" db="EMBL/GenBank/DDBJ databases">
        <authorList>
            <person name="Afonso C.L."/>
            <person name="Miller P.J."/>
            <person name="Scott M.A."/>
            <person name="Spackman E."/>
            <person name="Goraichik I."/>
            <person name="Dimitrov K.M."/>
            <person name="Suarez D.L."/>
            <person name="Swayne D.E."/>
        </authorList>
    </citation>
    <scope>NUCLEOTIDE SEQUENCE [LARGE SCALE GENOMIC DNA]</scope>
    <source>
        <strain evidence="2 3">CECT 7066</strain>
    </source>
</reference>
<evidence type="ECO:0000313" key="2">
    <source>
        <dbReference type="EMBL" id="SLN59814.1"/>
    </source>
</evidence>
<organism evidence="2 3">
    <name type="scientific">Palleronia marisminoris</name>
    <dbReference type="NCBI Taxonomy" id="315423"/>
    <lineage>
        <taxon>Bacteria</taxon>
        <taxon>Pseudomonadati</taxon>
        <taxon>Pseudomonadota</taxon>
        <taxon>Alphaproteobacteria</taxon>
        <taxon>Rhodobacterales</taxon>
        <taxon>Roseobacteraceae</taxon>
        <taxon>Palleronia</taxon>
    </lineage>
</organism>
<dbReference type="Gene3D" id="2.40.50.870">
    <property type="entry name" value="Protein of unknown function (DUF3299)"/>
    <property type="match status" value="1"/>
</dbReference>
<evidence type="ECO:0008006" key="4">
    <source>
        <dbReference type="Google" id="ProtNLM"/>
    </source>
</evidence>
<feature type="chain" id="PRO_5011000362" description="DUF3299 domain-containing protein" evidence="1">
    <location>
        <begin position="25"/>
        <end position="148"/>
    </location>
</feature>
<keyword evidence="3" id="KW-1185">Reference proteome</keyword>